<keyword evidence="2" id="KW-1185">Reference proteome</keyword>
<organism evidence="1 2">
    <name type="scientific">Anabarilius grahami</name>
    <name type="common">Kanglang fish</name>
    <name type="synonym">Barilius grahami</name>
    <dbReference type="NCBI Taxonomy" id="495550"/>
    <lineage>
        <taxon>Eukaryota</taxon>
        <taxon>Metazoa</taxon>
        <taxon>Chordata</taxon>
        <taxon>Craniata</taxon>
        <taxon>Vertebrata</taxon>
        <taxon>Euteleostomi</taxon>
        <taxon>Actinopterygii</taxon>
        <taxon>Neopterygii</taxon>
        <taxon>Teleostei</taxon>
        <taxon>Ostariophysi</taxon>
        <taxon>Cypriniformes</taxon>
        <taxon>Xenocyprididae</taxon>
        <taxon>Xenocypridinae</taxon>
        <taxon>Xenocypridinae incertae sedis</taxon>
        <taxon>Anabarilius</taxon>
    </lineage>
</organism>
<dbReference type="Pfam" id="PF06189">
    <property type="entry name" value="5-nucleotidase"/>
    <property type="match status" value="1"/>
</dbReference>
<dbReference type="PANTHER" id="PTHR31367">
    <property type="entry name" value="CYTOSOLIC 5'-NUCLEOTIDASE 1 FAMILY MEMBER"/>
    <property type="match status" value="1"/>
</dbReference>
<dbReference type="AlphaFoldDB" id="A0A3N0YTW5"/>
<dbReference type="PANTHER" id="PTHR31367:SF5">
    <property type="entry name" value="CYTOSOLIC 5'-NUCLEOTIDASE 1A"/>
    <property type="match status" value="1"/>
</dbReference>
<dbReference type="GO" id="GO:0046085">
    <property type="term" value="P:adenosine metabolic process"/>
    <property type="evidence" value="ECO:0007669"/>
    <property type="project" value="TreeGrafter"/>
</dbReference>
<sequence length="248" mass="27946">ALTMVNQRLTELDQATEERFVIVVIPSDGQDIDHLNKNIKKYGLKIDLVCEITGEKPLLDHLKKIKPVLYLSTNPQNVKEAIIAGYGAATMFQRHYHEPSDEVLRVAFDGDGVLFSDESERVYKDRGLQSFKLNERDREDNPLGQGPLSEFFRALVHLQKKFGQQTCPIRTYLVTSRGTSSPGLRVLKTLQNDNLEIDEAFFLCGTYKGPVLKAIKPHIFFDDQIPHVDGALQNGVIGAHVPYGVRNE</sequence>
<dbReference type="OrthoDB" id="9994138at2759"/>
<dbReference type="Proteomes" id="UP000281406">
    <property type="component" value="Unassembled WGS sequence"/>
</dbReference>
<name>A0A3N0YTW5_ANAGA</name>
<evidence type="ECO:0000313" key="1">
    <source>
        <dbReference type="EMBL" id="ROL49647.1"/>
    </source>
</evidence>
<dbReference type="GO" id="GO:0008253">
    <property type="term" value="F:5'-nucleotidase activity"/>
    <property type="evidence" value="ECO:0007669"/>
    <property type="project" value="InterPro"/>
</dbReference>
<dbReference type="InterPro" id="IPR010394">
    <property type="entry name" value="5-nucleotidase"/>
</dbReference>
<comment type="caution">
    <text evidence="1">The sequence shown here is derived from an EMBL/GenBank/DDBJ whole genome shotgun (WGS) entry which is preliminary data.</text>
</comment>
<dbReference type="EMBL" id="RJVU01026577">
    <property type="protein sequence ID" value="ROL49647.1"/>
    <property type="molecule type" value="Genomic_DNA"/>
</dbReference>
<gene>
    <name evidence="1" type="ORF">DPX16_15973</name>
</gene>
<dbReference type="GO" id="GO:0005829">
    <property type="term" value="C:cytosol"/>
    <property type="evidence" value="ECO:0007669"/>
    <property type="project" value="TreeGrafter"/>
</dbReference>
<dbReference type="GO" id="GO:0009117">
    <property type="term" value="P:nucleotide metabolic process"/>
    <property type="evidence" value="ECO:0007669"/>
    <property type="project" value="InterPro"/>
</dbReference>
<proteinExistence type="predicted"/>
<dbReference type="GO" id="GO:0000166">
    <property type="term" value="F:nucleotide binding"/>
    <property type="evidence" value="ECO:0007669"/>
    <property type="project" value="InterPro"/>
</dbReference>
<dbReference type="GO" id="GO:0000287">
    <property type="term" value="F:magnesium ion binding"/>
    <property type="evidence" value="ECO:0007669"/>
    <property type="project" value="InterPro"/>
</dbReference>
<reference evidence="1 2" key="1">
    <citation type="submission" date="2018-10" db="EMBL/GenBank/DDBJ databases">
        <title>Genome assembly for a Yunnan-Guizhou Plateau 3E fish, Anabarilius grahami (Regan), and its evolutionary and genetic applications.</title>
        <authorList>
            <person name="Jiang W."/>
        </authorList>
    </citation>
    <scope>NUCLEOTIDE SEQUENCE [LARGE SCALE GENOMIC DNA]</scope>
    <source>
        <strain evidence="1">AG-KIZ</strain>
        <tissue evidence="1">Muscle</tissue>
    </source>
</reference>
<accession>A0A3N0YTW5</accession>
<evidence type="ECO:0000313" key="2">
    <source>
        <dbReference type="Proteomes" id="UP000281406"/>
    </source>
</evidence>
<feature type="non-terminal residue" evidence="1">
    <location>
        <position position="1"/>
    </location>
</feature>
<protein>
    <submittedName>
        <fullName evidence="1">Cytosolic 5'-nucleotidase 1A</fullName>
    </submittedName>
</protein>